<dbReference type="EMBL" id="CYXP01000001">
    <property type="protein sequence ID" value="CUM83854.1"/>
    <property type="molecule type" value="Genomic_DNA"/>
</dbReference>
<name>A0A173S0B6_PARDI</name>
<proteinExistence type="predicted"/>
<organism evidence="1 2">
    <name type="scientific">Parabacteroides distasonis</name>
    <dbReference type="NCBI Taxonomy" id="823"/>
    <lineage>
        <taxon>Bacteria</taxon>
        <taxon>Pseudomonadati</taxon>
        <taxon>Bacteroidota</taxon>
        <taxon>Bacteroidia</taxon>
        <taxon>Bacteroidales</taxon>
        <taxon>Tannerellaceae</taxon>
        <taxon>Parabacteroides</taxon>
    </lineage>
</organism>
<dbReference type="RefSeq" id="WP_044545916.1">
    <property type="nucleotide sequence ID" value="NZ_CAXVLJ010000011.1"/>
</dbReference>
<reference evidence="1 2" key="1">
    <citation type="submission" date="2015-09" db="EMBL/GenBank/DDBJ databases">
        <authorList>
            <consortium name="Pathogen Informatics"/>
        </authorList>
    </citation>
    <scope>NUCLEOTIDE SEQUENCE [LARGE SCALE GENOMIC DNA]</scope>
    <source>
        <strain evidence="1 2">2789STDY5608872</strain>
    </source>
</reference>
<protein>
    <submittedName>
        <fullName evidence="1">Uncharacterized protein</fullName>
    </submittedName>
</protein>
<dbReference type="AlphaFoldDB" id="A0A173S0B6"/>
<gene>
    <name evidence="1" type="ORF">ERS852429_00825</name>
</gene>
<accession>A0A173S0B6</accession>
<evidence type="ECO:0000313" key="2">
    <source>
        <dbReference type="Proteomes" id="UP000095591"/>
    </source>
</evidence>
<evidence type="ECO:0000313" key="1">
    <source>
        <dbReference type="EMBL" id="CUM83854.1"/>
    </source>
</evidence>
<sequence>MRETMVKYIKWLLPVLFIAYYSSVSLFTHVHVEHGTTIVHAHPFKKTADGTCHHHASLAEIQLFHMLSSIHAMDGAIHPFRLHFYSSQISHLSESPVYPDYVASVEGVRYLRAPPVV</sequence>
<dbReference type="Proteomes" id="UP000095591">
    <property type="component" value="Unassembled WGS sequence"/>
</dbReference>